<feature type="transmembrane region" description="Helical" evidence="5">
    <location>
        <begin position="217"/>
        <end position="234"/>
    </location>
</feature>
<keyword evidence="4 5" id="KW-0472">Membrane</keyword>
<feature type="transmembrane region" description="Helical" evidence="5">
    <location>
        <begin position="366"/>
        <end position="387"/>
    </location>
</feature>
<dbReference type="EMBL" id="DACXIC010000011">
    <property type="protein sequence ID" value="HAU4357010.1"/>
    <property type="molecule type" value="Genomic_DNA"/>
</dbReference>
<evidence type="ECO:0000313" key="7">
    <source>
        <dbReference type="EMBL" id="HAU4357010.1"/>
    </source>
</evidence>
<dbReference type="GO" id="GO:0022857">
    <property type="term" value="F:transmembrane transporter activity"/>
    <property type="evidence" value="ECO:0007669"/>
    <property type="project" value="InterPro"/>
</dbReference>
<dbReference type="InterPro" id="IPR011701">
    <property type="entry name" value="MFS"/>
</dbReference>
<keyword evidence="3 5" id="KW-1133">Transmembrane helix</keyword>
<dbReference type="PROSITE" id="PS50850">
    <property type="entry name" value="MFS"/>
    <property type="match status" value="1"/>
</dbReference>
<dbReference type="PANTHER" id="PTHR23518:SF2">
    <property type="entry name" value="MAJOR FACILITATOR SUPERFAMILY TRANSPORTER"/>
    <property type="match status" value="1"/>
</dbReference>
<dbReference type="PANTHER" id="PTHR23518">
    <property type="entry name" value="C-METHYLTRANSFERASE"/>
    <property type="match status" value="1"/>
</dbReference>
<dbReference type="Gene3D" id="1.20.1250.20">
    <property type="entry name" value="MFS general substrate transporter like domains"/>
    <property type="match status" value="2"/>
</dbReference>
<accession>A0AAD3UJQ5</accession>
<reference evidence="7" key="2">
    <citation type="submission" date="2019-09" db="EMBL/GenBank/DDBJ databases">
        <authorList>
            <consortium name="NCBI Pathogen Detection Project"/>
        </authorList>
    </citation>
    <scope>NUCLEOTIDE SEQUENCE</scope>
    <source>
        <strain evidence="7">AUSMDU00005748</strain>
    </source>
</reference>
<dbReference type="Proteomes" id="UP000868497">
    <property type="component" value="Unassembled WGS sequence"/>
</dbReference>
<evidence type="ECO:0000313" key="8">
    <source>
        <dbReference type="Proteomes" id="UP000868497"/>
    </source>
</evidence>
<evidence type="ECO:0000256" key="5">
    <source>
        <dbReference type="SAM" id="Phobius"/>
    </source>
</evidence>
<sequence>MVPRFATLSRIPKGVWVLGGVSLLMDVSSEMIHSLLPLFMATTLGASVIIIGIIEGVAEATALMLKVFSGVISDYVGKRKGLALLGYGLGALSKPLFAIAPTSGMVFSARMIDRIGKGIRGAPRDALVADVTPPEIRGAAYGLRQALDTIGAFLGPLLAVALMFLWDNDFQSIFWVAAIPAVLSIALLGFGLKEPNTSVVQKRTNPLRRENLKKLSAAYWWVVAIGSIFTLSRFSEAFLVLRAQQMAIPLFAIPLVMVAMNLVYSLTAYPFGKLSDRMSHSKMLQWGLLVLIAADIVLALSSHWSTLLAGVALWGIHMGMTQGLLAAMVAHTAPPELRGTAFGMFNLMSGIALLLASAGAGVLWEMLGAASTFYAGAIICVVTLIGMRCMPSAYQQR</sequence>
<feature type="domain" description="Major facilitator superfamily (MFS) profile" evidence="6">
    <location>
        <begin position="14"/>
        <end position="395"/>
    </location>
</feature>
<evidence type="ECO:0000256" key="2">
    <source>
        <dbReference type="ARBA" id="ARBA00022692"/>
    </source>
</evidence>
<feature type="transmembrane region" description="Helical" evidence="5">
    <location>
        <begin position="146"/>
        <end position="166"/>
    </location>
</feature>
<name>A0AAD3UJQ5_KLEOX</name>
<feature type="transmembrane region" description="Helical" evidence="5">
    <location>
        <begin position="283"/>
        <end position="301"/>
    </location>
</feature>
<feature type="transmembrane region" description="Helical" evidence="5">
    <location>
        <begin position="84"/>
        <end position="107"/>
    </location>
</feature>
<evidence type="ECO:0000259" key="6">
    <source>
        <dbReference type="PROSITE" id="PS50850"/>
    </source>
</evidence>
<dbReference type="InterPro" id="IPR020846">
    <property type="entry name" value="MFS_dom"/>
</dbReference>
<organism evidence="7 8">
    <name type="scientific">Klebsiella oxytoca</name>
    <dbReference type="NCBI Taxonomy" id="571"/>
    <lineage>
        <taxon>Bacteria</taxon>
        <taxon>Pseudomonadati</taxon>
        <taxon>Pseudomonadota</taxon>
        <taxon>Gammaproteobacteria</taxon>
        <taxon>Enterobacterales</taxon>
        <taxon>Enterobacteriaceae</taxon>
        <taxon>Klebsiella/Raoultella group</taxon>
        <taxon>Klebsiella</taxon>
    </lineage>
</organism>
<proteinExistence type="predicted"/>
<gene>
    <name evidence="7" type="ORF">F6W21_11790</name>
</gene>
<feature type="transmembrane region" description="Helical" evidence="5">
    <location>
        <begin position="341"/>
        <end position="360"/>
    </location>
</feature>
<feature type="transmembrane region" description="Helical" evidence="5">
    <location>
        <begin position="307"/>
        <end position="329"/>
    </location>
</feature>
<keyword evidence="1" id="KW-1003">Cell membrane</keyword>
<evidence type="ECO:0000256" key="1">
    <source>
        <dbReference type="ARBA" id="ARBA00022475"/>
    </source>
</evidence>
<dbReference type="AlphaFoldDB" id="A0AAD3UJQ5"/>
<feature type="transmembrane region" description="Helical" evidence="5">
    <location>
        <begin position="35"/>
        <end position="54"/>
    </location>
</feature>
<protein>
    <submittedName>
        <fullName evidence="7">MFS transporter</fullName>
    </submittedName>
</protein>
<dbReference type="RefSeq" id="WP_004109072.1">
    <property type="nucleotide sequence ID" value="NZ_ABFNOZ020000003.1"/>
</dbReference>
<dbReference type="InterPro" id="IPR036259">
    <property type="entry name" value="MFS_trans_sf"/>
</dbReference>
<evidence type="ECO:0000256" key="4">
    <source>
        <dbReference type="ARBA" id="ARBA00023136"/>
    </source>
</evidence>
<feature type="transmembrane region" description="Helical" evidence="5">
    <location>
        <begin position="246"/>
        <end position="271"/>
    </location>
</feature>
<dbReference type="Pfam" id="PF07690">
    <property type="entry name" value="MFS_1"/>
    <property type="match status" value="1"/>
</dbReference>
<reference evidence="7" key="1">
    <citation type="journal article" date="2018" name="Genome Biol.">
        <title>SKESA: strategic k-mer extension for scrupulous assemblies.</title>
        <authorList>
            <person name="Souvorov A."/>
            <person name="Agarwala R."/>
            <person name="Lipman D.J."/>
        </authorList>
    </citation>
    <scope>NUCLEOTIDE SEQUENCE</scope>
    <source>
        <strain evidence="7">AUSMDU00005748</strain>
    </source>
</reference>
<dbReference type="SUPFAM" id="SSF103473">
    <property type="entry name" value="MFS general substrate transporter"/>
    <property type="match status" value="1"/>
</dbReference>
<feature type="transmembrane region" description="Helical" evidence="5">
    <location>
        <begin position="172"/>
        <end position="192"/>
    </location>
</feature>
<keyword evidence="2 5" id="KW-0812">Transmembrane</keyword>
<dbReference type="CDD" id="cd17370">
    <property type="entry name" value="MFS_MJ1317_like"/>
    <property type="match status" value="1"/>
</dbReference>
<evidence type="ECO:0000256" key="3">
    <source>
        <dbReference type="ARBA" id="ARBA00022989"/>
    </source>
</evidence>
<comment type="caution">
    <text evidence="7">The sequence shown here is derived from an EMBL/GenBank/DDBJ whole genome shotgun (WGS) entry which is preliminary data.</text>
</comment>